<evidence type="ECO:0000313" key="5">
    <source>
        <dbReference type="EMBL" id="EFO77225.1"/>
    </source>
</evidence>
<dbReference type="GO" id="GO:0006310">
    <property type="term" value="P:DNA recombination"/>
    <property type="evidence" value="ECO:0007669"/>
    <property type="project" value="UniProtKB-KW"/>
</dbReference>
<evidence type="ECO:0000313" key="6">
    <source>
        <dbReference type="Proteomes" id="UP000003457"/>
    </source>
</evidence>
<dbReference type="Proteomes" id="UP000003457">
    <property type="component" value="Unassembled WGS sequence"/>
</dbReference>
<evidence type="ECO:0000256" key="3">
    <source>
        <dbReference type="ARBA" id="ARBA00023172"/>
    </source>
</evidence>
<dbReference type="EMBL" id="AEHJ01000029">
    <property type="protein sequence ID" value="EFO77225.1"/>
    <property type="molecule type" value="Genomic_DNA"/>
</dbReference>
<dbReference type="Gene3D" id="1.10.150.130">
    <property type="match status" value="1"/>
</dbReference>
<dbReference type="InterPro" id="IPR050090">
    <property type="entry name" value="Tyrosine_recombinase_XerCD"/>
</dbReference>
<feature type="domain" description="Tyr recombinase" evidence="4">
    <location>
        <begin position="164"/>
        <end position="349"/>
    </location>
</feature>
<evidence type="ECO:0000256" key="2">
    <source>
        <dbReference type="ARBA" id="ARBA00023125"/>
    </source>
</evidence>
<dbReference type="InterPro" id="IPR053876">
    <property type="entry name" value="Phage_int_M"/>
</dbReference>
<keyword evidence="2" id="KW-0238">DNA-binding</keyword>
<dbReference type="InterPro" id="IPR013762">
    <property type="entry name" value="Integrase-like_cat_sf"/>
</dbReference>
<gene>
    <name evidence="5" type="ORF">HMPREF9003_1738</name>
</gene>
<protein>
    <submittedName>
        <fullName evidence="5">Site-specific recombinase, phage integrase family</fullName>
    </submittedName>
</protein>
<dbReference type="AlphaFoldDB" id="A0AB72YZE4"/>
<comment type="similarity">
    <text evidence="1">Belongs to the 'phage' integrase family.</text>
</comment>
<name>A0AB72YZE4_9BIFI</name>
<dbReference type="PANTHER" id="PTHR30349:SF64">
    <property type="entry name" value="PROPHAGE INTEGRASE INTD-RELATED"/>
    <property type="match status" value="1"/>
</dbReference>
<sequence>MPIYPYNTKSGDKRYRVTYRDPDHSQRTKRGFRRRKDAQDYLARMTTYISDNDYIDPNAGKTLVCQFADTWLKGKKNVVKPKYYADLECSWRVHVCNAWGNREIASIRHSEIQTWVSELAKKRSATITIRAHGVLKGVLDLAVRDGSIRRNPADGCQLPRKQRKERTHLTPAQVIDLAHAAGTYQALILTLGFCGLRWGEAAALRVKHVDTQNNRLRVRLSWVRSGKKHFEGAPKTWEVRDVPVPDQVMSAIKEQCEGKGPEDLVFTAPSGGHLREQSAKNHGWYARALRDSGVPTLTCHDLRHTAASIAISSGANVKAVQRMLGHKNAAMTLDTYADLFDTDLDDVATSISSKIAAAKTSNSGNVR</sequence>
<evidence type="ECO:0000256" key="1">
    <source>
        <dbReference type="ARBA" id="ARBA00008857"/>
    </source>
</evidence>
<dbReference type="InterPro" id="IPR010998">
    <property type="entry name" value="Integrase_recombinase_N"/>
</dbReference>
<dbReference type="PANTHER" id="PTHR30349">
    <property type="entry name" value="PHAGE INTEGRASE-RELATED"/>
    <property type="match status" value="1"/>
</dbReference>
<reference evidence="5 6" key="1">
    <citation type="submission" date="2010-10" db="EMBL/GenBank/DDBJ databases">
        <authorList>
            <person name="Durkin A.S."/>
            <person name="Madupu R."/>
            <person name="Torralba M."/>
            <person name="Gillis M."/>
            <person name="Methe B."/>
            <person name="Sutton G."/>
            <person name="Nelson K.E."/>
        </authorList>
    </citation>
    <scope>NUCLEOTIDE SEQUENCE [LARGE SCALE GENOMIC DNA]</scope>
    <source>
        <strain evidence="5 6">JCVIHMP022</strain>
    </source>
</reference>
<keyword evidence="3" id="KW-0233">DNA recombination</keyword>
<dbReference type="Pfam" id="PF22022">
    <property type="entry name" value="Phage_int_M"/>
    <property type="match status" value="1"/>
</dbReference>
<evidence type="ECO:0000259" key="4">
    <source>
        <dbReference type="PROSITE" id="PS51898"/>
    </source>
</evidence>
<proteinExistence type="inferred from homology"/>
<dbReference type="Gene3D" id="1.10.443.10">
    <property type="entry name" value="Intergrase catalytic core"/>
    <property type="match status" value="1"/>
</dbReference>
<dbReference type="GO" id="GO:0003677">
    <property type="term" value="F:DNA binding"/>
    <property type="evidence" value="ECO:0007669"/>
    <property type="project" value="UniProtKB-KW"/>
</dbReference>
<dbReference type="Pfam" id="PF00589">
    <property type="entry name" value="Phage_integrase"/>
    <property type="match status" value="1"/>
</dbReference>
<accession>A0AB72YZE4</accession>
<dbReference type="PROSITE" id="PS51898">
    <property type="entry name" value="TYR_RECOMBINASE"/>
    <property type="match status" value="1"/>
</dbReference>
<dbReference type="RefSeq" id="WP_003842968.1">
    <property type="nucleotide sequence ID" value="NZ_AEHJ01000029.1"/>
</dbReference>
<dbReference type="CDD" id="cd01189">
    <property type="entry name" value="INT_ICEBs1_C_like"/>
    <property type="match status" value="1"/>
</dbReference>
<organism evidence="5 6">
    <name type="scientific">Bifidobacterium dentium JCVIHMP022</name>
    <dbReference type="NCBI Taxonomy" id="553191"/>
    <lineage>
        <taxon>Bacteria</taxon>
        <taxon>Bacillati</taxon>
        <taxon>Actinomycetota</taxon>
        <taxon>Actinomycetes</taxon>
        <taxon>Bifidobacteriales</taxon>
        <taxon>Bifidobacteriaceae</taxon>
        <taxon>Bifidobacterium</taxon>
    </lineage>
</organism>
<dbReference type="SUPFAM" id="SSF56349">
    <property type="entry name" value="DNA breaking-rejoining enzymes"/>
    <property type="match status" value="1"/>
</dbReference>
<dbReference type="InterPro" id="IPR011010">
    <property type="entry name" value="DNA_brk_join_enz"/>
</dbReference>
<comment type="caution">
    <text evidence="5">The sequence shown here is derived from an EMBL/GenBank/DDBJ whole genome shotgun (WGS) entry which is preliminary data.</text>
</comment>
<dbReference type="InterPro" id="IPR002104">
    <property type="entry name" value="Integrase_catalytic"/>
</dbReference>
<dbReference type="GO" id="GO:0015074">
    <property type="term" value="P:DNA integration"/>
    <property type="evidence" value="ECO:0007669"/>
    <property type="project" value="InterPro"/>
</dbReference>